<feature type="region of interest" description="Disordered" evidence="1">
    <location>
        <begin position="218"/>
        <end position="242"/>
    </location>
</feature>
<accession>A0AAN6YAX2</accession>
<comment type="caution">
    <text evidence="2">The sequence shown here is derived from an EMBL/GenBank/DDBJ whole genome shotgun (WGS) entry which is preliminary data.</text>
</comment>
<reference evidence="2" key="2">
    <citation type="submission" date="2023-05" db="EMBL/GenBank/DDBJ databases">
        <authorList>
            <consortium name="Lawrence Berkeley National Laboratory"/>
            <person name="Steindorff A."/>
            <person name="Hensen N."/>
            <person name="Bonometti L."/>
            <person name="Westerberg I."/>
            <person name="Brannstrom I.O."/>
            <person name="Guillou S."/>
            <person name="Cros-Aarteil S."/>
            <person name="Calhoun S."/>
            <person name="Haridas S."/>
            <person name="Kuo A."/>
            <person name="Mondo S."/>
            <person name="Pangilinan J."/>
            <person name="Riley R."/>
            <person name="Labutti K."/>
            <person name="Andreopoulos B."/>
            <person name="Lipzen A."/>
            <person name="Chen C."/>
            <person name="Yanf M."/>
            <person name="Daum C."/>
            <person name="Ng V."/>
            <person name="Clum A."/>
            <person name="Ohm R."/>
            <person name="Martin F."/>
            <person name="Silar P."/>
            <person name="Natvig D."/>
            <person name="Lalanne C."/>
            <person name="Gautier V."/>
            <person name="Ament-Velasquez S.L."/>
            <person name="Kruys A."/>
            <person name="Hutchinson M.I."/>
            <person name="Powell A.J."/>
            <person name="Barry K."/>
            <person name="Miller A.N."/>
            <person name="Grigoriev I.V."/>
            <person name="Debuchy R."/>
            <person name="Gladieux P."/>
            <person name="Thoren M.H."/>
            <person name="Johannesson H."/>
        </authorList>
    </citation>
    <scope>NUCLEOTIDE SEQUENCE</scope>
    <source>
        <strain evidence="2">PSN293</strain>
    </source>
</reference>
<feature type="region of interest" description="Disordered" evidence="1">
    <location>
        <begin position="264"/>
        <end position="329"/>
    </location>
</feature>
<feature type="region of interest" description="Disordered" evidence="1">
    <location>
        <begin position="598"/>
        <end position="646"/>
    </location>
</feature>
<feature type="compositionally biased region" description="Basic and acidic residues" evidence="1">
    <location>
        <begin position="15"/>
        <end position="37"/>
    </location>
</feature>
<proteinExistence type="predicted"/>
<name>A0AAN6YAX2_9PEZI</name>
<dbReference type="EMBL" id="MU858074">
    <property type="protein sequence ID" value="KAK4215929.1"/>
    <property type="molecule type" value="Genomic_DNA"/>
</dbReference>
<feature type="compositionally biased region" description="Low complexity" evidence="1">
    <location>
        <begin position="599"/>
        <end position="617"/>
    </location>
</feature>
<sequence length="705" mass="76802">MFEVDWTDYNSERVGQRRARKEIEKDLKKKDDSRSAHDSVTTRSSSSSGDRHYGILESIGLKKSTASPKAKKPASLALKSIKDDDKRQRNSICAPSSSKVVVPDPGVSSSEEISPKSAPPVSGHFAQNRLQIPWRSTTEGLQHALDFLSPKPLDLAVPAPAQPAQHLGGVAPDSTPLADKVIQSLGSDSFITKTTELVYEPRKDTDTNNAVTGVSIEAQHRSLQSPTPASPPKSPSADTTDMEASLSSLFIDDWYAALHTPKDSPPPVFKHDMFEKPPSSAASSRHARRAVSGTPTRSPRRKVFALIPPSKGSKGSIHSPDSWKPPEAWNCSADKEAQAAQAAQATPPLRRVTESVATASNVSLDLDAMKKEIKKMAVACPQSILVKLNEAYGTTADAGFYKRLEMERKRWMLSALDAIHDQAKSVGGLDEIPAPEEQKVLAAYESQSTTSYLAAFYGEATITHLSISPLSHVLYPNVRPLLTPTINTNLPLAANSFTSIHCLTLPSLVPSPDIPLLLRSFHRCLAPKGILHLNLIDPVPVSKSLGPRMREWLDHNLMFNLAKSFRCTNPGRLLPEWLIEAQLWETGSNTKRIRFHAVSPAAASPSRPGSGSGNSDSAVAMDDETGSHQGGRSPVSPGVGKQIHSGKARNELLTKVGRLLWKEVWGGFVHGNTWWWHDAEIVAECLRMGTYWEYRMIDAVKGEAA</sequence>
<feature type="compositionally biased region" description="Polar residues" evidence="1">
    <location>
        <begin position="90"/>
        <end position="99"/>
    </location>
</feature>
<evidence type="ECO:0000256" key="1">
    <source>
        <dbReference type="SAM" id="MobiDB-lite"/>
    </source>
</evidence>
<dbReference type="InterPro" id="IPR029063">
    <property type="entry name" value="SAM-dependent_MTases_sf"/>
</dbReference>
<reference evidence="2" key="1">
    <citation type="journal article" date="2023" name="Mol. Phylogenet. Evol.">
        <title>Genome-scale phylogeny and comparative genomics of the fungal order Sordariales.</title>
        <authorList>
            <person name="Hensen N."/>
            <person name="Bonometti L."/>
            <person name="Westerberg I."/>
            <person name="Brannstrom I.O."/>
            <person name="Guillou S."/>
            <person name="Cros-Aarteil S."/>
            <person name="Calhoun S."/>
            <person name="Haridas S."/>
            <person name="Kuo A."/>
            <person name="Mondo S."/>
            <person name="Pangilinan J."/>
            <person name="Riley R."/>
            <person name="LaButti K."/>
            <person name="Andreopoulos B."/>
            <person name="Lipzen A."/>
            <person name="Chen C."/>
            <person name="Yan M."/>
            <person name="Daum C."/>
            <person name="Ng V."/>
            <person name="Clum A."/>
            <person name="Steindorff A."/>
            <person name="Ohm R.A."/>
            <person name="Martin F."/>
            <person name="Silar P."/>
            <person name="Natvig D.O."/>
            <person name="Lalanne C."/>
            <person name="Gautier V."/>
            <person name="Ament-Velasquez S.L."/>
            <person name="Kruys A."/>
            <person name="Hutchinson M.I."/>
            <person name="Powell A.J."/>
            <person name="Barry K."/>
            <person name="Miller A.N."/>
            <person name="Grigoriev I.V."/>
            <person name="Debuchy R."/>
            <person name="Gladieux P."/>
            <person name="Hiltunen Thoren M."/>
            <person name="Johannesson H."/>
        </authorList>
    </citation>
    <scope>NUCLEOTIDE SEQUENCE</scope>
    <source>
        <strain evidence="2">PSN293</strain>
    </source>
</reference>
<keyword evidence="3" id="KW-1185">Reference proteome</keyword>
<dbReference type="Proteomes" id="UP001301769">
    <property type="component" value="Unassembled WGS sequence"/>
</dbReference>
<evidence type="ECO:0000313" key="3">
    <source>
        <dbReference type="Proteomes" id="UP001301769"/>
    </source>
</evidence>
<organism evidence="2 3">
    <name type="scientific">Rhypophila decipiens</name>
    <dbReference type="NCBI Taxonomy" id="261697"/>
    <lineage>
        <taxon>Eukaryota</taxon>
        <taxon>Fungi</taxon>
        <taxon>Dikarya</taxon>
        <taxon>Ascomycota</taxon>
        <taxon>Pezizomycotina</taxon>
        <taxon>Sordariomycetes</taxon>
        <taxon>Sordariomycetidae</taxon>
        <taxon>Sordariales</taxon>
        <taxon>Naviculisporaceae</taxon>
        <taxon>Rhypophila</taxon>
    </lineage>
</organism>
<dbReference type="SUPFAM" id="SSF53335">
    <property type="entry name" value="S-adenosyl-L-methionine-dependent methyltransferases"/>
    <property type="match status" value="1"/>
</dbReference>
<protein>
    <submittedName>
        <fullName evidence="2">Uncharacterized protein</fullName>
    </submittedName>
</protein>
<feature type="region of interest" description="Disordered" evidence="1">
    <location>
        <begin position="15"/>
        <end position="122"/>
    </location>
</feature>
<gene>
    <name evidence="2" type="ORF">QBC37DRAFT_311426</name>
</gene>
<evidence type="ECO:0000313" key="2">
    <source>
        <dbReference type="EMBL" id="KAK4215929.1"/>
    </source>
</evidence>
<dbReference type="AlphaFoldDB" id="A0AAN6YAX2"/>
<feature type="compositionally biased region" description="Low complexity" evidence="1">
    <location>
        <begin position="61"/>
        <end position="79"/>
    </location>
</feature>